<feature type="compositionally biased region" description="Basic residues" evidence="1">
    <location>
        <begin position="139"/>
        <end position="167"/>
    </location>
</feature>
<feature type="compositionally biased region" description="Basic and acidic residues" evidence="1">
    <location>
        <begin position="1"/>
        <end position="12"/>
    </location>
</feature>
<evidence type="ECO:0000313" key="2">
    <source>
        <dbReference type="EMBL" id="CAA9303282.1"/>
    </source>
</evidence>
<feature type="compositionally biased region" description="Low complexity" evidence="1">
    <location>
        <begin position="73"/>
        <end position="95"/>
    </location>
</feature>
<keyword evidence="2" id="KW-0418">Kinase</keyword>
<gene>
    <name evidence="2" type="ORF">AVDCRST_MAG40-499</name>
</gene>
<feature type="compositionally biased region" description="Basic and acidic residues" evidence="1">
    <location>
        <begin position="285"/>
        <end position="321"/>
    </location>
</feature>
<feature type="compositionally biased region" description="Basic and acidic residues" evidence="1">
    <location>
        <begin position="194"/>
        <end position="210"/>
    </location>
</feature>
<feature type="compositionally biased region" description="Low complexity" evidence="1">
    <location>
        <begin position="13"/>
        <end position="22"/>
    </location>
</feature>
<proteinExistence type="predicted"/>
<feature type="compositionally biased region" description="Basic residues" evidence="1">
    <location>
        <begin position="23"/>
        <end position="43"/>
    </location>
</feature>
<feature type="non-terminal residue" evidence="2">
    <location>
        <position position="321"/>
    </location>
</feature>
<feature type="compositionally biased region" description="Basic and acidic residues" evidence="1">
    <location>
        <begin position="262"/>
        <end position="276"/>
    </location>
</feature>
<feature type="non-terminal residue" evidence="2">
    <location>
        <position position="1"/>
    </location>
</feature>
<feature type="compositionally biased region" description="Basic residues" evidence="1">
    <location>
        <begin position="96"/>
        <end position="114"/>
    </location>
</feature>
<dbReference type="EMBL" id="CADCTX010000146">
    <property type="protein sequence ID" value="CAA9303282.1"/>
    <property type="molecule type" value="Genomic_DNA"/>
</dbReference>
<name>A0A6J4KGL8_9BACT</name>
<keyword evidence="2" id="KW-0808">Transferase</keyword>
<feature type="region of interest" description="Disordered" evidence="1">
    <location>
        <begin position="1"/>
        <end position="321"/>
    </location>
</feature>
<dbReference type="EC" id="2.7.2.3" evidence="2"/>
<sequence length="321" mass="35580">EKEERSRPDARGAPRASGPGARRLQRPARRRGAHHRRHAHPRGASHGAAPAQTRCAGGAALAHGSPQGRPRRQALAGAGRRATQGPAPGGQPALRRQPRLRRGRASHHAARRRRDAAPGERALSPRRGEERRAAVPRARPARRSVRERRLRRRPPRTREHRGRHALRAPRGLGLPHGEGARVSGRRARQSQAPLRRDPRRLQDLGEDRRRGAAPPQGGRPAHRRRDGVHLLQGDGARDREVARRARPGGHGGRPAGARRRTHDAPARRHGRAEHGGRRSGARGAPRRDPRGRGDARHRPRDRPVVRARDRRGQDGDLERAD</sequence>
<dbReference type="AlphaFoldDB" id="A0A6J4KGL8"/>
<evidence type="ECO:0000256" key="1">
    <source>
        <dbReference type="SAM" id="MobiDB-lite"/>
    </source>
</evidence>
<reference evidence="2" key="1">
    <citation type="submission" date="2020-02" db="EMBL/GenBank/DDBJ databases">
        <authorList>
            <person name="Meier V. D."/>
        </authorList>
    </citation>
    <scope>NUCLEOTIDE SEQUENCE</scope>
    <source>
        <strain evidence="2">AVDCRST_MAG40</strain>
    </source>
</reference>
<organism evidence="2">
    <name type="scientific">uncultured Gemmatimonadaceae bacterium</name>
    <dbReference type="NCBI Taxonomy" id="246130"/>
    <lineage>
        <taxon>Bacteria</taxon>
        <taxon>Pseudomonadati</taxon>
        <taxon>Gemmatimonadota</taxon>
        <taxon>Gemmatimonadia</taxon>
        <taxon>Gemmatimonadales</taxon>
        <taxon>Gemmatimonadaceae</taxon>
        <taxon>environmental samples</taxon>
    </lineage>
</organism>
<dbReference type="GO" id="GO:0004618">
    <property type="term" value="F:phosphoglycerate kinase activity"/>
    <property type="evidence" value="ECO:0007669"/>
    <property type="project" value="UniProtKB-EC"/>
</dbReference>
<accession>A0A6J4KGL8</accession>
<protein>
    <submittedName>
        <fullName evidence="2">Phosphoglycerate kinase</fullName>
        <ecNumber evidence="2">2.7.2.3</ecNumber>
    </submittedName>
</protein>